<dbReference type="AlphaFoldDB" id="A0A2T3G1Y8"/>
<keyword evidence="2" id="KW-0808">Transferase</keyword>
<organism evidence="2 3">
    <name type="scientific">Faecalibacillus intestinalis</name>
    <dbReference type="NCBI Taxonomy" id="1982626"/>
    <lineage>
        <taxon>Bacteria</taxon>
        <taxon>Bacillati</taxon>
        <taxon>Bacillota</taxon>
        <taxon>Erysipelotrichia</taxon>
        <taxon>Erysipelotrichales</taxon>
        <taxon>Coprobacillaceae</taxon>
        <taxon>Faecalibacillus</taxon>
    </lineage>
</organism>
<accession>A0A2T3G1Y8</accession>
<dbReference type="Pfam" id="PF00535">
    <property type="entry name" value="Glycos_transf_2"/>
    <property type="match status" value="1"/>
</dbReference>
<evidence type="ECO:0000313" key="2">
    <source>
        <dbReference type="EMBL" id="PST41538.1"/>
    </source>
</evidence>
<comment type="caution">
    <text evidence="2">The sequence shown here is derived from an EMBL/GenBank/DDBJ whole genome shotgun (WGS) entry which is preliminary data.</text>
</comment>
<dbReference type="PANTHER" id="PTHR48090:SF7">
    <property type="entry name" value="RFBJ PROTEIN"/>
    <property type="match status" value="1"/>
</dbReference>
<dbReference type="GO" id="GO:0016740">
    <property type="term" value="F:transferase activity"/>
    <property type="evidence" value="ECO:0007669"/>
    <property type="project" value="UniProtKB-KW"/>
</dbReference>
<gene>
    <name evidence="2" type="ORF">C7U54_06935</name>
</gene>
<feature type="domain" description="Glycosyltransferase 2-like" evidence="1">
    <location>
        <begin position="7"/>
        <end position="170"/>
    </location>
</feature>
<dbReference type="InterPro" id="IPR050256">
    <property type="entry name" value="Glycosyltransferase_2"/>
</dbReference>
<keyword evidence="3" id="KW-1185">Reference proteome</keyword>
<protein>
    <submittedName>
        <fullName evidence="2">Glycosyl transferase family 2</fullName>
    </submittedName>
</protein>
<evidence type="ECO:0000259" key="1">
    <source>
        <dbReference type="Pfam" id="PF00535"/>
    </source>
</evidence>
<name>A0A2T3G1Y8_9FIRM</name>
<dbReference type="CDD" id="cd04179">
    <property type="entry name" value="DPM_DPG-synthase_like"/>
    <property type="match status" value="1"/>
</dbReference>
<reference evidence="2 3" key="1">
    <citation type="journal article" date="2019" name="Int. J. Syst. Evol. Microbiol.">
        <title>Faecalibacillus intestinalis gen. nov., sp. nov. and Faecalibacillus faecis sp. nov., isolated from human faeces.</title>
        <authorList>
            <person name="Seo B."/>
            <person name="Jeon K."/>
            <person name="Baek I."/>
            <person name="Lee Y.M."/>
            <person name="Baek K."/>
            <person name="Ko G."/>
        </authorList>
    </citation>
    <scope>NUCLEOTIDE SEQUENCE [LARGE SCALE GENOMIC DNA]</scope>
    <source>
        <strain evidence="2 3">SNUG30099</strain>
    </source>
</reference>
<evidence type="ECO:0000313" key="3">
    <source>
        <dbReference type="Proteomes" id="UP000240974"/>
    </source>
</evidence>
<dbReference type="RefSeq" id="WP_107029781.1">
    <property type="nucleotide sequence ID" value="NZ_PYLQ01000007.1"/>
</dbReference>
<dbReference type="InterPro" id="IPR001173">
    <property type="entry name" value="Glyco_trans_2-like"/>
</dbReference>
<dbReference type="PANTHER" id="PTHR48090">
    <property type="entry name" value="UNDECAPRENYL-PHOSPHATE 4-DEOXY-4-FORMAMIDO-L-ARABINOSE TRANSFERASE-RELATED"/>
    <property type="match status" value="1"/>
</dbReference>
<sequence>MNEKILIIIPAYNEEASILKTCKEIYEYNSKYKTNYDILVIDDCSTDSTLKICKGNDIPVISLVHNLGIGGAVQTGYKYAYEYNYDIAIQYDGDGQHNIEYAKNIIDPIINEKSDFVIGSRFVTENASEFKSSAARRIGIKIISSTIHLITKKRIYDVTSGFRAANKKIIKMFAQDYPVEYPEPLTNMDLILKGYNVKEVPVAMREREGGVSSIRAWKNAYYMINVILSLLVFGLRGKRKNG</sequence>
<dbReference type="SUPFAM" id="SSF53448">
    <property type="entry name" value="Nucleotide-diphospho-sugar transferases"/>
    <property type="match status" value="1"/>
</dbReference>
<proteinExistence type="predicted"/>
<dbReference type="Proteomes" id="UP000240974">
    <property type="component" value="Unassembled WGS sequence"/>
</dbReference>
<dbReference type="EMBL" id="PYLQ01000007">
    <property type="protein sequence ID" value="PST41538.1"/>
    <property type="molecule type" value="Genomic_DNA"/>
</dbReference>
<dbReference type="Gene3D" id="3.90.550.10">
    <property type="entry name" value="Spore Coat Polysaccharide Biosynthesis Protein SpsA, Chain A"/>
    <property type="match status" value="1"/>
</dbReference>
<dbReference type="InterPro" id="IPR029044">
    <property type="entry name" value="Nucleotide-diphossugar_trans"/>
</dbReference>